<feature type="transmembrane region" description="Helical" evidence="5">
    <location>
        <begin position="361"/>
        <end position="382"/>
    </location>
</feature>
<gene>
    <name evidence="7" type="ORF">E9531_08840</name>
</gene>
<keyword evidence="4 5" id="KW-0472">Membrane</keyword>
<organism evidence="7 8">
    <name type="scientific">Lampropedia puyangensis</name>
    <dbReference type="NCBI Taxonomy" id="1330072"/>
    <lineage>
        <taxon>Bacteria</taxon>
        <taxon>Pseudomonadati</taxon>
        <taxon>Pseudomonadota</taxon>
        <taxon>Betaproteobacteria</taxon>
        <taxon>Burkholderiales</taxon>
        <taxon>Comamonadaceae</taxon>
        <taxon>Lampropedia</taxon>
    </lineage>
</organism>
<keyword evidence="8" id="KW-1185">Reference proteome</keyword>
<protein>
    <submittedName>
        <fullName evidence="7">O-antigen ligase family protein</fullName>
    </submittedName>
</protein>
<feature type="transmembrane region" description="Helical" evidence="5">
    <location>
        <begin position="50"/>
        <end position="68"/>
    </location>
</feature>
<feature type="transmembrane region" description="Helical" evidence="5">
    <location>
        <begin position="103"/>
        <end position="123"/>
    </location>
</feature>
<dbReference type="InterPro" id="IPR007016">
    <property type="entry name" value="O-antigen_ligase-rel_domated"/>
</dbReference>
<keyword evidence="3 5" id="KW-1133">Transmembrane helix</keyword>
<proteinExistence type="predicted"/>
<dbReference type="InterPro" id="IPR051533">
    <property type="entry name" value="WaaL-like"/>
</dbReference>
<comment type="caution">
    <text evidence="7">The sequence shown here is derived from an EMBL/GenBank/DDBJ whole genome shotgun (WGS) entry which is preliminary data.</text>
</comment>
<feature type="transmembrane region" description="Helical" evidence="5">
    <location>
        <begin position="322"/>
        <end position="341"/>
    </location>
</feature>
<comment type="subcellular location">
    <subcellularLocation>
        <location evidence="1">Membrane</location>
        <topology evidence="1">Multi-pass membrane protein</topology>
    </subcellularLocation>
</comment>
<evidence type="ECO:0000259" key="6">
    <source>
        <dbReference type="Pfam" id="PF04932"/>
    </source>
</evidence>
<dbReference type="Pfam" id="PF04932">
    <property type="entry name" value="Wzy_C"/>
    <property type="match status" value="1"/>
</dbReference>
<evidence type="ECO:0000313" key="7">
    <source>
        <dbReference type="EMBL" id="THU01558.1"/>
    </source>
</evidence>
<dbReference type="PANTHER" id="PTHR37422">
    <property type="entry name" value="TEICHURONIC ACID BIOSYNTHESIS PROTEIN TUAE"/>
    <property type="match status" value="1"/>
</dbReference>
<name>A0A4S8F2N3_9BURK</name>
<feature type="transmembrane region" description="Helical" evidence="5">
    <location>
        <begin position="215"/>
        <end position="236"/>
    </location>
</feature>
<evidence type="ECO:0000256" key="4">
    <source>
        <dbReference type="ARBA" id="ARBA00023136"/>
    </source>
</evidence>
<dbReference type="PANTHER" id="PTHR37422:SF17">
    <property type="entry name" value="O-ANTIGEN LIGASE"/>
    <property type="match status" value="1"/>
</dbReference>
<feature type="transmembrane region" description="Helical" evidence="5">
    <location>
        <begin position="80"/>
        <end position="96"/>
    </location>
</feature>
<feature type="domain" description="O-antigen ligase-related" evidence="6">
    <location>
        <begin position="172"/>
        <end position="330"/>
    </location>
</feature>
<evidence type="ECO:0000256" key="5">
    <source>
        <dbReference type="SAM" id="Phobius"/>
    </source>
</evidence>
<evidence type="ECO:0000313" key="8">
    <source>
        <dbReference type="Proteomes" id="UP000308917"/>
    </source>
</evidence>
<feature type="transmembrane region" description="Helical" evidence="5">
    <location>
        <begin position="187"/>
        <end position="203"/>
    </location>
</feature>
<feature type="transmembrane region" description="Helical" evidence="5">
    <location>
        <begin position="388"/>
        <end position="412"/>
    </location>
</feature>
<reference evidence="7 8" key="1">
    <citation type="journal article" date="2015" name="Antonie Van Leeuwenhoek">
        <title>Lampropedia puyangensis sp. nov., isolated from symptomatic bark of Populus ? euramericana canker and emended description of Lampropedia hyalina (Ehrenberg 1832) Lee et al. 2004.</title>
        <authorList>
            <person name="Li Y."/>
            <person name="Wang T."/>
            <person name="Piao C.G."/>
            <person name="Wang L.F."/>
            <person name="Tian G.Z."/>
            <person name="Zhu T.H."/>
            <person name="Guo M.W."/>
        </authorList>
    </citation>
    <scope>NUCLEOTIDE SEQUENCE [LARGE SCALE GENOMIC DNA]</scope>
    <source>
        <strain evidence="7 8">2-bin</strain>
    </source>
</reference>
<keyword evidence="2 5" id="KW-0812">Transmembrane</keyword>
<feature type="transmembrane region" description="Helical" evidence="5">
    <location>
        <begin position="15"/>
        <end position="38"/>
    </location>
</feature>
<evidence type="ECO:0000256" key="2">
    <source>
        <dbReference type="ARBA" id="ARBA00022692"/>
    </source>
</evidence>
<keyword evidence="7" id="KW-0436">Ligase</keyword>
<dbReference type="GO" id="GO:0016874">
    <property type="term" value="F:ligase activity"/>
    <property type="evidence" value="ECO:0007669"/>
    <property type="project" value="UniProtKB-KW"/>
</dbReference>
<dbReference type="GO" id="GO:0016020">
    <property type="term" value="C:membrane"/>
    <property type="evidence" value="ECO:0007669"/>
    <property type="project" value="UniProtKB-SubCell"/>
</dbReference>
<dbReference type="Proteomes" id="UP000308917">
    <property type="component" value="Unassembled WGS sequence"/>
</dbReference>
<evidence type="ECO:0000256" key="1">
    <source>
        <dbReference type="ARBA" id="ARBA00004141"/>
    </source>
</evidence>
<accession>A0A4S8F2N3</accession>
<dbReference type="EMBL" id="STFG01000008">
    <property type="protein sequence ID" value="THU01558.1"/>
    <property type="molecule type" value="Genomic_DNA"/>
</dbReference>
<sequence length="427" mass="47130">MNTLTSLAGFMLPGLALWLPSGYSWGAVLLLLASLGSLHRWPMHRFDRETLWLAATIMAVGLLWLFQSDGQGGSGRWDRFSKYALAIPCLLYAVAYPPSVKALRLGGVVGGLGAGAIALWQVYGQGMVRAAGHTNAIQFGNLALMLAVLAALQLAVGWRALSLRWRIGSAAAVLLAMEASVLSLSRGGWLALIWLPVLCWPLLRQIQLQQKTIPLRWLLVVALLLTVPLLSNMHVIKERFDLMSTEVAAYQADGQAQSSVGHRLEHWRLAWHLGLEKPLLGWGDVGYKQEKNRLVELGLFDVSTTYFDHAHNEVLDMFAKRGGLGVVMLLVFYVVPLALFWPTASRMRGIAATSDGQNVAAVQAVLWLRLSASAIILMYIAFGWTQVFFAHNSGTMCYLFMLVFFWAALHGLECSLQKYGRRPLQST</sequence>
<feature type="transmembrane region" description="Helical" evidence="5">
    <location>
        <begin position="135"/>
        <end position="156"/>
    </location>
</feature>
<dbReference type="OrthoDB" id="8576060at2"/>
<dbReference type="AlphaFoldDB" id="A0A4S8F2N3"/>
<evidence type="ECO:0000256" key="3">
    <source>
        <dbReference type="ARBA" id="ARBA00022989"/>
    </source>
</evidence>